<dbReference type="SMART" id="SM00382">
    <property type="entry name" value="AAA"/>
    <property type="match status" value="1"/>
</dbReference>
<dbReference type="InterPro" id="IPR014774">
    <property type="entry name" value="KaiC-like_dom"/>
</dbReference>
<dbReference type="PANTHER" id="PTHR43637:SF2">
    <property type="entry name" value="PROTEIN GVPD 1"/>
    <property type="match status" value="1"/>
</dbReference>
<reference evidence="4" key="1">
    <citation type="journal article" date="2020" name="ISME J.">
        <title>Gammaproteobacteria mediating utilization of methyl-, sulfur- and petroleum organic compounds in deep ocean hydrothermal plumes.</title>
        <authorList>
            <person name="Zhou Z."/>
            <person name="Liu Y."/>
            <person name="Pan J."/>
            <person name="Cron B.R."/>
            <person name="Toner B.M."/>
            <person name="Anantharaman K."/>
            <person name="Breier J.A."/>
            <person name="Dick G.J."/>
            <person name="Li M."/>
        </authorList>
    </citation>
    <scope>NUCLEOTIDE SEQUENCE</scope>
    <source>
        <strain evidence="4">SZUA-1523</strain>
    </source>
</reference>
<evidence type="ECO:0000259" key="3">
    <source>
        <dbReference type="PROSITE" id="PS51146"/>
    </source>
</evidence>
<dbReference type="Proteomes" id="UP000600071">
    <property type="component" value="Unassembled WGS sequence"/>
</dbReference>
<accession>A0A832ZW53</accession>
<dbReference type="EMBL" id="DQVR01000047">
    <property type="protein sequence ID" value="HIQ23834.1"/>
    <property type="molecule type" value="Genomic_DNA"/>
</dbReference>
<dbReference type="PANTHER" id="PTHR43637">
    <property type="entry name" value="UPF0273 PROTEIN TM_0370"/>
    <property type="match status" value="1"/>
</dbReference>
<evidence type="ECO:0000313" key="4">
    <source>
        <dbReference type="EMBL" id="HIQ23834.1"/>
    </source>
</evidence>
<keyword evidence="1" id="KW-0547">Nucleotide-binding</keyword>
<feature type="domain" description="KaiC" evidence="3">
    <location>
        <begin position="30"/>
        <end position="284"/>
    </location>
</feature>
<dbReference type="AlphaFoldDB" id="A0A832ZW53"/>
<gene>
    <name evidence="4" type="ORF">EYH50_02155</name>
</gene>
<evidence type="ECO:0000313" key="5">
    <source>
        <dbReference type="Proteomes" id="UP000600071"/>
    </source>
</evidence>
<dbReference type="Pfam" id="PF06745">
    <property type="entry name" value="ATPase"/>
    <property type="match status" value="1"/>
</dbReference>
<sequence length="296" mass="32668">MCQYRLVHGMPLPLLEAKYSSWADASLSRGRISLGVSLLDKLLPHGLPRRSFVLFAGEGGAGKSLIVQLIASSMLRRGEKVVYVCLDDDPESVVESMESRGIDARSYADEGKLVFVDGYGARYGLESEDYVAEKLSSLDTHAAVATIQRLVDANSLRNSGLVVIDSLNPFLLRYEPTVVYDFVNMLRVSLAKRRSVPTLATLHTPSQLYAEIAAILEHMVDVFAVVRYHSEALEAGVAVREILVKKAKGAPISQGWTSFVITDEGLVEARVRVKNRELDVEPEPLTRLLEAEHRCV</sequence>
<keyword evidence="2" id="KW-0067">ATP-binding</keyword>
<dbReference type="InterPro" id="IPR010624">
    <property type="entry name" value="KaiC_dom"/>
</dbReference>
<dbReference type="PROSITE" id="PS51146">
    <property type="entry name" value="KAIC"/>
    <property type="match status" value="1"/>
</dbReference>
<dbReference type="InterPro" id="IPR003593">
    <property type="entry name" value="AAA+_ATPase"/>
</dbReference>
<evidence type="ECO:0000256" key="1">
    <source>
        <dbReference type="ARBA" id="ARBA00022741"/>
    </source>
</evidence>
<dbReference type="Gene3D" id="3.40.50.300">
    <property type="entry name" value="P-loop containing nucleotide triphosphate hydrolases"/>
    <property type="match status" value="1"/>
</dbReference>
<comment type="caution">
    <text evidence="4">The sequence shown here is derived from an EMBL/GenBank/DDBJ whole genome shotgun (WGS) entry which is preliminary data.</text>
</comment>
<protein>
    <recommendedName>
        <fullName evidence="3">KaiC domain-containing protein</fullName>
    </recommendedName>
</protein>
<proteinExistence type="predicted"/>
<name>A0A832ZW53_9CREN</name>
<dbReference type="GO" id="GO:0005524">
    <property type="term" value="F:ATP binding"/>
    <property type="evidence" value="ECO:0007669"/>
    <property type="project" value="UniProtKB-KW"/>
</dbReference>
<evidence type="ECO:0000256" key="2">
    <source>
        <dbReference type="ARBA" id="ARBA00022840"/>
    </source>
</evidence>
<organism evidence="4 5">
    <name type="scientific">Pyrodictium delaneyi</name>
    <dbReference type="NCBI Taxonomy" id="1273541"/>
    <lineage>
        <taxon>Archaea</taxon>
        <taxon>Thermoproteota</taxon>
        <taxon>Thermoprotei</taxon>
        <taxon>Desulfurococcales</taxon>
        <taxon>Pyrodictiaceae</taxon>
        <taxon>Pyrodictium</taxon>
    </lineage>
</organism>
<dbReference type="SUPFAM" id="SSF52540">
    <property type="entry name" value="P-loop containing nucleoside triphosphate hydrolases"/>
    <property type="match status" value="1"/>
</dbReference>
<dbReference type="InterPro" id="IPR027417">
    <property type="entry name" value="P-loop_NTPase"/>
</dbReference>